<dbReference type="EMBL" id="JABAYA010000137">
    <property type="protein sequence ID" value="KAF7723874.1"/>
    <property type="molecule type" value="Genomic_DNA"/>
</dbReference>
<protein>
    <submittedName>
        <fullName evidence="1">Uncharacterized protein</fullName>
    </submittedName>
</protein>
<reference evidence="1" key="1">
    <citation type="submission" date="2020-01" db="EMBL/GenBank/DDBJ databases">
        <title>Genome Sequencing of Three Apophysomyces-Like Fungal Strains Confirms a Novel Fungal Genus in the Mucoromycota with divergent Burkholderia-like Endosymbiotic Bacteria.</title>
        <authorList>
            <person name="Stajich J.E."/>
            <person name="Macias A.M."/>
            <person name="Carter-House D."/>
            <person name="Lovett B."/>
            <person name="Kasson L.R."/>
            <person name="Berry K."/>
            <person name="Grigoriev I."/>
            <person name="Chang Y."/>
            <person name="Spatafora J."/>
            <person name="Kasson M.T."/>
        </authorList>
    </citation>
    <scope>NUCLEOTIDE SEQUENCE</scope>
    <source>
        <strain evidence="1">NRRL A-21654</strain>
    </source>
</reference>
<comment type="caution">
    <text evidence="1">The sequence shown here is derived from an EMBL/GenBank/DDBJ whole genome shotgun (WGS) entry which is preliminary data.</text>
</comment>
<proteinExistence type="predicted"/>
<sequence>MRHPIESIIYKWVYDANTKIIHCLEAHQPSFVSSENSSASIYHFFVDPIVSIYRVVWNPNQATSGWIASGGAAGLCRVEFIGCGPDDKRCTNVDRYNCGIKETWTSKNGVSAIDIGASKFYASKYQALFVVQSFSTVPEN</sequence>
<keyword evidence="2" id="KW-1185">Reference proteome</keyword>
<dbReference type="Proteomes" id="UP000605846">
    <property type="component" value="Unassembled WGS sequence"/>
</dbReference>
<dbReference type="OrthoDB" id="4703at2759"/>
<evidence type="ECO:0000313" key="2">
    <source>
        <dbReference type="Proteomes" id="UP000605846"/>
    </source>
</evidence>
<accession>A0A8H7BLU9</accession>
<evidence type="ECO:0000313" key="1">
    <source>
        <dbReference type="EMBL" id="KAF7723874.1"/>
    </source>
</evidence>
<dbReference type="AlphaFoldDB" id="A0A8H7BLU9"/>
<organism evidence="1 2">
    <name type="scientific">Apophysomyces ossiformis</name>
    <dbReference type="NCBI Taxonomy" id="679940"/>
    <lineage>
        <taxon>Eukaryota</taxon>
        <taxon>Fungi</taxon>
        <taxon>Fungi incertae sedis</taxon>
        <taxon>Mucoromycota</taxon>
        <taxon>Mucoromycotina</taxon>
        <taxon>Mucoromycetes</taxon>
        <taxon>Mucorales</taxon>
        <taxon>Mucorineae</taxon>
        <taxon>Mucoraceae</taxon>
        <taxon>Apophysomyces</taxon>
    </lineage>
</organism>
<gene>
    <name evidence="1" type="ORF">EC973_001546</name>
</gene>
<name>A0A8H7BLU9_9FUNG</name>